<dbReference type="Proteomes" id="UP000596742">
    <property type="component" value="Unassembled WGS sequence"/>
</dbReference>
<dbReference type="CDD" id="cd01647">
    <property type="entry name" value="RT_LTR"/>
    <property type="match status" value="1"/>
</dbReference>
<dbReference type="InterPro" id="IPR043502">
    <property type="entry name" value="DNA/RNA_pol_sf"/>
</dbReference>
<protein>
    <recommendedName>
        <fullName evidence="1">Reverse transcriptase domain-containing protein</fullName>
    </recommendedName>
</protein>
<organism evidence="2 3">
    <name type="scientific">Mytilus galloprovincialis</name>
    <name type="common">Mediterranean mussel</name>
    <dbReference type="NCBI Taxonomy" id="29158"/>
    <lineage>
        <taxon>Eukaryota</taxon>
        <taxon>Metazoa</taxon>
        <taxon>Spiralia</taxon>
        <taxon>Lophotrochozoa</taxon>
        <taxon>Mollusca</taxon>
        <taxon>Bivalvia</taxon>
        <taxon>Autobranchia</taxon>
        <taxon>Pteriomorphia</taxon>
        <taxon>Mytilida</taxon>
        <taxon>Mytiloidea</taxon>
        <taxon>Mytilidae</taxon>
        <taxon>Mytilinae</taxon>
        <taxon>Mytilus</taxon>
    </lineage>
</organism>
<sequence>MELRFGHSNMKESYLVEAKLRKRKSGETFRDLGQSIEDLYRRAYPASPDTAIEDEIKKLEDKKLIEKSNSPWSSGLVLVQKKDLSWRLCVDYRKLNDKTIKDAYPIPRIEDNIDALSGAKWMSVLDLSMAYHQVPMNPADKEKT</sequence>
<comment type="caution">
    <text evidence="2">The sequence shown here is derived from an EMBL/GenBank/DDBJ whole genome shotgun (WGS) entry which is preliminary data.</text>
</comment>
<name>A0A8B6DGP9_MYTGA</name>
<dbReference type="Pfam" id="PF00078">
    <property type="entry name" value="RVT_1"/>
    <property type="match status" value="1"/>
</dbReference>
<evidence type="ECO:0000313" key="3">
    <source>
        <dbReference type="Proteomes" id="UP000596742"/>
    </source>
</evidence>
<dbReference type="InterPro" id="IPR000477">
    <property type="entry name" value="RT_dom"/>
</dbReference>
<dbReference type="AlphaFoldDB" id="A0A8B6DGP9"/>
<reference evidence="2" key="1">
    <citation type="submission" date="2018-11" db="EMBL/GenBank/DDBJ databases">
        <authorList>
            <person name="Alioto T."/>
            <person name="Alioto T."/>
        </authorList>
    </citation>
    <scope>NUCLEOTIDE SEQUENCE</scope>
</reference>
<dbReference type="PANTHER" id="PTHR24559">
    <property type="entry name" value="TRANSPOSON TY3-I GAG-POL POLYPROTEIN"/>
    <property type="match status" value="1"/>
</dbReference>
<evidence type="ECO:0000259" key="1">
    <source>
        <dbReference type="PROSITE" id="PS50878"/>
    </source>
</evidence>
<feature type="domain" description="Reverse transcriptase" evidence="1">
    <location>
        <begin position="60"/>
        <end position="144"/>
    </location>
</feature>
<dbReference type="SUPFAM" id="SSF56672">
    <property type="entry name" value="DNA/RNA polymerases"/>
    <property type="match status" value="1"/>
</dbReference>
<keyword evidence="3" id="KW-1185">Reference proteome</keyword>
<dbReference type="OrthoDB" id="6507393at2759"/>
<dbReference type="PROSITE" id="PS50878">
    <property type="entry name" value="RT_POL"/>
    <property type="match status" value="1"/>
</dbReference>
<dbReference type="InterPro" id="IPR053134">
    <property type="entry name" value="RNA-dir_DNA_polymerase"/>
</dbReference>
<dbReference type="PANTHER" id="PTHR24559:SF435">
    <property type="entry name" value="RIBONUCLEASE H"/>
    <property type="match status" value="1"/>
</dbReference>
<evidence type="ECO:0000313" key="2">
    <source>
        <dbReference type="EMBL" id="VDI18408.1"/>
    </source>
</evidence>
<proteinExistence type="predicted"/>
<dbReference type="EMBL" id="UYJE01003334">
    <property type="protein sequence ID" value="VDI18408.1"/>
    <property type="molecule type" value="Genomic_DNA"/>
</dbReference>
<gene>
    <name evidence="2" type="ORF">MGAL_10B003862</name>
</gene>
<accession>A0A8B6DGP9</accession>
<dbReference type="Gene3D" id="3.10.10.10">
    <property type="entry name" value="HIV Type 1 Reverse Transcriptase, subunit A, domain 1"/>
    <property type="match status" value="1"/>
</dbReference>